<dbReference type="AlphaFoldDB" id="A0A6P4E1N5"/>
<reference evidence="9" key="2">
    <citation type="submission" date="2025-08" db="UniProtKB">
        <authorList>
            <consortium name="RefSeq"/>
        </authorList>
    </citation>
    <scope>IDENTIFICATION</scope>
    <source>
        <tissue evidence="9">Whole plant</tissue>
    </source>
</reference>
<keyword evidence="8" id="KW-1185">Reference proteome</keyword>
<dbReference type="GeneID" id="107495750"/>
<keyword evidence="2" id="KW-0805">Transcription regulation</keyword>
<dbReference type="GO" id="GO:0000981">
    <property type="term" value="F:DNA-binding transcription factor activity, RNA polymerase II-specific"/>
    <property type="evidence" value="ECO:0007669"/>
    <property type="project" value="TreeGrafter"/>
</dbReference>
<name>A0A6P4E1N5_ARADU</name>
<sequence>MEFLGAFPNNIELDCFKMFSNEKEHDFTYTTTTTSQLFLDQSSSLLGEDDELNFGLVQSTLSSNFISDENEHYLFHSLDANPNTKMLHYKSQEESSYNSGGFSGGDTTFFNANMDLTTNYYYSSNYHDDNVLANDVSISMELLENYDHYQCHQMEHVDVVPNNKQLELKRKIVEVPEFDVSAENNTSNGSKNQKKKHFVAKDEQDCMKNERCRKRKVVRNGNEGEERNNNVGLDGQSSSSNINICEDDNASEENNGGVTSVSHSNGKTRTIRGTAADPQSLYARKRRERINARLRILQGLVPNGTKVDISTMLEEAVNYVKFLQLQIKLLSSDDLWMYAPLAYNGLDIGLKLNNLKNFSSSP</sequence>
<dbReference type="RefSeq" id="XP_015972399.2">
    <property type="nucleotide sequence ID" value="XM_016116913.3"/>
</dbReference>
<keyword evidence="5" id="KW-0539">Nucleus</keyword>
<dbReference type="Gene3D" id="4.10.280.10">
    <property type="entry name" value="Helix-loop-helix DNA-binding domain"/>
    <property type="match status" value="1"/>
</dbReference>
<protein>
    <submittedName>
        <fullName evidence="9">Transcription factor RSL2</fullName>
    </submittedName>
</protein>
<dbReference type="PROSITE" id="PS50888">
    <property type="entry name" value="BHLH"/>
    <property type="match status" value="1"/>
</dbReference>
<dbReference type="PANTHER" id="PTHR16223">
    <property type="entry name" value="TRANSCRIPTION FACTOR BHLH83-RELATED"/>
    <property type="match status" value="1"/>
</dbReference>
<dbReference type="FunFam" id="4.10.280.10:FF:000022">
    <property type="entry name" value="Basic helix-loop-helix transcription factor"/>
    <property type="match status" value="1"/>
</dbReference>
<feature type="domain" description="BHLH" evidence="7">
    <location>
        <begin position="274"/>
        <end position="323"/>
    </location>
</feature>
<feature type="compositionally biased region" description="Polar residues" evidence="6">
    <location>
        <begin position="182"/>
        <end position="191"/>
    </location>
</feature>
<feature type="region of interest" description="Disordered" evidence="6">
    <location>
        <begin position="217"/>
        <end position="280"/>
    </location>
</feature>
<feature type="compositionally biased region" description="Polar residues" evidence="6">
    <location>
        <begin position="252"/>
        <end position="268"/>
    </location>
</feature>
<dbReference type="InterPro" id="IPR011598">
    <property type="entry name" value="bHLH_dom"/>
</dbReference>
<proteinExistence type="predicted"/>
<dbReference type="SMART" id="SM00353">
    <property type="entry name" value="HLH"/>
    <property type="match status" value="1"/>
</dbReference>
<dbReference type="GO" id="GO:0000978">
    <property type="term" value="F:RNA polymerase II cis-regulatory region sequence-specific DNA binding"/>
    <property type="evidence" value="ECO:0007669"/>
    <property type="project" value="TreeGrafter"/>
</dbReference>
<accession>A0A6P4E1N5</accession>
<dbReference type="InterPro" id="IPR036638">
    <property type="entry name" value="HLH_DNA-bd_sf"/>
</dbReference>
<evidence type="ECO:0000256" key="4">
    <source>
        <dbReference type="ARBA" id="ARBA00023163"/>
    </source>
</evidence>
<dbReference type="GO" id="GO:0005634">
    <property type="term" value="C:nucleus"/>
    <property type="evidence" value="ECO:0007669"/>
    <property type="project" value="UniProtKB-SubCell"/>
</dbReference>
<dbReference type="Pfam" id="PF00010">
    <property type="entry name" value="HLH"/>
    <property type="match status" value="1"/>
</dbReference>
<reference evidence="8" key="1">
    <citation type="journal article" date="2016" name="Nat. Genet.">
        <title>The genome sequences of Arachis duranensis and Arachis ipaensis, the diploid ancestors of cultivated peanut.</title>
        <authorList>
            <person name="Bertioli D.J."/>
            <person name="Cannon S.B."/>
            <person name="Froenicke L."/>
            <person name="Huang G."/>
            <person name="Farmer A.D."/>
            <person name="Cannon E.K."/>
            <person name="Liu X."/>
            <person name="Gao D."/>
            <person name="Clevenger J."/>
            <person name="Dash S."/>
            <person name="Ren L."/>
            <person name="Moretzsohn M.C."/>
            <person name="Shirasawa K."/>
            <person name="Huang W."/>
            <person name="Vidigal B."/>
            <person name="Abernathy B."/>
            <person name="Chu Y."/>
            <person name="Niederhuth C.E."/>
            <person name="Umale P."/>
            <person name="Araujo A.C."/>
            <person name="Kozik A."/>
            <person name="Kim K.D."/>
            <person name="Burow M.D."/>
            <person name="Varshney R.K."/>
            <person name="Wang X."/>
            <person name="Zhang X."/>
            <person name="Barkley N."/>
            <person name="Guimaraes P.M."/>
            <person name="Isobe S."/>
            <person name="Guo B."/>
            <person name="Liao B."/>
            <person name="Stalker H.T."/>
            <person name="Schmitz R.J."/>
            <person name="Scheffler B.E."/>
            <person name="Leal-Bertioli S.C."/>
            <person name="Xun X."/>
            <person name="Jackson S.A."/>
            <person name="Michelmore R."/>
            <person name="Ozias-Akins P."/>
        </authorList>
    </citation>
    <scope>NUCLEOTIDE SEQUENCE [LARGE SCALE GENOMIC DNA]</scope>
    <source>
        <strain evidence="8">cv. V14167</strain>
    </source>
</reference>
<evidence type="ECO:0000256" key="3">
    <source>
        <dbReference type="ARBA" id="ARBA00023125"/>
    </source>
</evidence>
<keyword evidence="3" id="KW-0238">DNA-binding</keyword>
<dbReference type="InterPro" id="IPR045843">
    <property type="entry name" value="IND-like"/>
</dbReference>
<dbReference type="GO" id="GO:0048766">
    <property type="term" value="P:root hair initiation"/>
    <property type="evidence" value="ECO:0007669"/>
    <property type="project" value="UniProtKB-ARBA"/>
</dbReference>
<evidence type="ECO:0000313" key="9">
    <source>
        <dbReference type="RefSeq" id="XP_015972399.2"/>
    </source>
</evidence>
<dbReference type="PANTHER" id="PTHR16223:SF338">
    <property type="entry name" value="TRANSCRIPTION FACTOR RSL2"/>
    <property type="match status" value="1"/>
</dbReference>
<comment type="subcellular location">
    <subcellularLocation>
        <location evidence="1">Nucleus</location>
    </subcellularLocation>
</comment>
<dbReference type="Proteomes" id="UP000515211">
    <property type="component" value="Chromosome 6"/>
</dbReference>
<evidence type="ECO:0000256" key="6">
    <source>
        <dbReference type="SAM" id="MobiDB-lite"/>
    </source>
</evidence>
<dbReference type="SUPFAM" id="SSF47459">
    <property type="entry name" value="HLH, helix-loop-helix DNA-binding domain"/>
    <property type="match status" value="1"/>
</dbReference>
<evidence type="ECO:0000259" key="7">
    <source>
        <dbReference type="PROSITE" id="PS50888"/>
    </source>
</evidence>
<organism evidence="8 9">
    <name type="scientific">Arachis duranensis</name>
    <name type="common">Wild peanut</name>
    <dbReference type="NCBI Taxonomy" id="130453"/>
    <lineage>
        <taxon>Eukaryota</taxon>
        <taxon>Viridiplantae</taxon>
        <taxon>Streptophyta</taxon>
        <taxon>Embryophyta</taxon>
        <taxon>Tracheophyta</taxon>
        <taxon>Spermatophyta</taxon>
        <taxon>Magnoliopsida</taxon>
        <taxon>eudicotyledons</taxon>
        <taxon>Gunneridae</taxon>
        <taxon>Pentapetalae</taxon>
        <taxon>rosids</taxon>
        <taxon>fabids</taxon>
        <taxon>Fabales</taxon>
        <taxon>Fabaceae</taxon>
        <taxon>Papilionoideae</taxon>
        <taxon>50 kb inversion clade</taxon>
        <taxon>dalbergioids sensu lato</taxon>
        <taxon>Dalbergieae</taxon>
        <taxon>Pterocarpus clade</taxon>
        <taxon>Arachis</taxon>
    </lineage>
</organism>
<evidence type="ECO:0000313" key="8">
    <source>
        <dbReference type="Proteomes" id="UP000515211"/>
    </source>
</evidence>
<dbReference type="CDD" id="cd11454">
    <property type="entry name" value="bHLH_AtIND_like"/>
    <property type="match status" value="1"/>
</dbReference>
<feature type="region of interest" description="Disordered" evidence="6">
    <location>
        <begin position="182"/>
        <end position="202"/>
    </location>
</feature>
<dbReference type="GO" id="GO:0046983">
    <property type="term" value="F:protein dimerization activity"/>
    <property type="evidence" value="ECO:0007669"/>
    <property type="project" value="InterPro"/>
</dbReference>
<dbReference type="KEGG" id="adu:107495750"/>
<keyword evidence="4" id="KW-0804">Transcription</keyword>
<evidence type="ECO:0000256" key="1">
    <source>
        <dbReference type="ARBA" id="ARBA00004123"/>
    </source>
</evidence>
<evidence type="ECO:0000256" key="5">
    <source>
        <dbReference type="ARBA" id="ARBA00023242"/>
    </source>
</evidence>
<evidence type="ECO:0000256" key="2">
    <source>
        <dbReference type="ARBA" id="ARBA00023015"/>
    </source>
</evidence>
<gene>
    <name evidence="9" type="primary">LOC107495750</name>
</gene>